<organism evidence="22 23">
    <name type="scientific">Cadophora malorum</name>
    <dbReference type="NCBI Taxonomy" id="108018"/>
    <lineage>
        <taxon>Eukaryota</taxon>
        <taxon>Fungi</taxon>
        <taxon>Dikarya</taxon>
        <taxon>Ascomycota</taxon>
        <taxon>Pezizomycotina</taxon>
        <taxon>Leotiomycetes</taxon>
        <taxon>Helotiales</taxon>
        <taxon>Ploettnerulaceae</taxon>
        <taxon>Cadophora</taxon>
    </lineage>
</organism>
<dbReference type="FunFam" id="2.170.270.10:FF:000037">
    <property type="entry name" value="Histone-lysine N-methyltransferase"/>
    <property type="match status" value="1"/>
</dbReference>
<comment type="caution">
    <text evidence="22">The sequence shown here is derived from an EMBL/GenBank/DDBJ whole genome shotgun (WGS) entry which is preliminary data.</text>
</comment>
<dbReference type="PROSITE" id="PS51215">
    <property type="entry name" value="AWS"/>
    <property type="match status" value="1"/>
</dbReference>
<evidence type="ECO:0000256" key="12">
    <source>
        <dbReference type="ARBA" id="ARBA00022989"/>
    </source>
</evidence>
<dbReference type="AlphaFoldDB" id="A0A8H7WAX6"/>
<feature type="region of interest" description="Disordered" evidence="18">
    <location>
        <begin position="656"/>
        <end position="686"/>
    </location>
</feature>
<comment type="subcellular location">
    <subcellularLocation>
        <location evidence="2">Chromosome</location>
    </subcellularLocation>
    <subcellularLocation>
        <location evidence="3">Mitochondrion inner membrane</location>
        <topology evidence="3">Multi-pass membrane protein</topology>
    </subcellularLocation>
    <subcellularLocation>
        <location evidence="1">Nucleus</location>
    </subcellularLocation>
</comment>
<dbReference type="Gene3D" id="1.50.40.10">
    <property type="entry name" value="Mitochondrial carrier domain"/>
    <property type="match status" value="1"/>
</dbReference>
<evidence type="ECO:0000256" key="7">
    <source>
        <dbReference type="ARBA" id="ARBA00022679"/>
    </source>
</evidence>
<feature type="repeat" description="Solcar" evidence="17">
    <location>
        <begin position="1059"/>
        <end position="1148"/>
    </location>
</feature>
<protein>
    <submittedName>
        <fullName evidence="22">Uncharacterized protein</fullName>
    </submittedName>
</protein>
<dbReference type="InterPro" id="IPR003616">
    <property type="entry name" value="Post-SET_dom"/>
</dbReference>
<dbReference type="SMART" id="SM00508">
    <property type="entry name" value="PostSET"/>
    <property type="match status" value="1"/>
</dbReference>
<dbReference type="OrthoDB" id="422362at2759"/>
<feature type="compositionally biased region" description="Basic and acidic residues" evidence="18">
    <location>
        <begin position="281"/>
        <end position="298"/>
    </location>
</feature>
<dbReference type="Pfam" id="PF17907">
    <property type="entry name" value="AWS"/>
    <property type="match status" value="1"/>
</dbReference>
<evidence type="ECO:0000313" key="23">
    <source>
        <dbReference type="Proteomes" id="UP000664132"/>
    </source>
</evidence>
<evidence type="ECO:0000256" key="15">
    <source>
        <dbReference type="ARBA" id="ARBA00023242"/>
    </source>
</evidence>
<dbReference type="EMBL" id="JAFJYH010000110">
    <property type="protein sequence ID" value="KAG4419249.1"/>
    <property type="molecule type" value="Genomic_DNA"/>
</dbReference>
<gene>
    <name evidence="22" type="ORF">IFR04_007661</name>
</gene>
<keyword evidence="23" id="KW-1185">Reference proteome</keyword>
<dbReference type="PROSITE" id="PS50920">
    <property type="entry name" value="SOLCAR"/>
    <property type="match status" value="3"/>
</dbReference>
<dbReference type="InterPro" id="IPR018108">
    <property type="entry name" value="MCP_transmembrane"/>
</dbReference>
<evidence type="ECO:0000256" key="4">
    <source>
        <dbReference type="ARBA" id="ARBA00022448"/>
    </source>
</evidence>
<accession>A0A8H7WAX6</accession>
<sequence>MTEIAMPFELGDAMATTSLPTAPNMRRADSADSVLSVITVDNNSNAQSSSSTPPTSIGDGASVSSASLKLDEAIATPAPDTNGRSRRQRASIGTYNVKILSGTAIHAPKKFSKDPAVRDSASSSRRRTISGDTLLGSLESTNGSTTTIEKTANRLVADGIEALDLQWSAKALPKSKSQSSVSGTPRKSAKQRDLERRKSSRPAPDVVQSLTKKLSVLGKRSRQTFDDGLATSLAGLTRAKRELRNLADTNEFAKIDTQPVLHEVWSNGKLVVPENPRKKKKAEEEALAKEKEKQKQEEAMKVIEKPKPVGKRQKVWLTKGLYAGQERNIGSLNWFGESSEKLRGDGEKIAPFKPNTFMPLPMWHGQRLLHVGRDFKLPFDVCSPLPPGQPKPDEWKKTSSNRFVGEAGALWKKSGLFDSFCSKCVCTAEGGCDENCQNRCMFYECDDTNCGAGREHCSNRAFATLQERRKAGGKYRIGVEVIKTADRGYGVRSNRCFEPNQIIVEYTGEIITEDECDRRMNEDYKNNECYYLMSFDQNMIIDATKGSIARFVNHSCKPNCKMVKWIVGGKPRMALFAGDGPIMTGDELTYDYNFDPFSAKNVQECRCGSDNCRGVLGPKPKPNPKDIKPVKETIKAALKAGVKAGKRKLKELLGGEEGDEADARSPKKRKIKAATGVKRSASSATMQKAKGAAKAIKKTVSSQLLNARKTVTTKRVIKQTLKASSLKTYGNRKTTVSSRNSSLTIVATEGSPRSLKNSAAAKRSVRKSVVKSVRGTKAASRDVSDEQDVNGGTIRVSRDNSEGGSQPSRYAASIAAKPAPVAKSWAHFVAGGVGGMTAAALTAPLDVLKTRLQSDFYKAQLAQSRLAKGISPHAHLSAFRSGLLHFRETFQILGSVHRIEGWRALFKGLGPNLIGVVPARSINFFVVGNGKRIIADYGNNGEESAWVVLCAAAAAGIVTSTVTNPIWLIKTRLQLDKNVVERTGGAAQRRYKNSWDCIKQVVRQEGVRGLYKGMSASYLGVTESTLQWVLYEQMKKSLARREERINLSGRPKTWWDNTVEWTGNVGAAGGAKLVAALATYPHEVARTRLRQAPTENGKPKYTGLVQCFKLVWKEEGMVAMYGGLTPHLLRTVPSAAIMFGMYEGILKLLHAPE</sequence>
<feature type="region of interest" description="Disordered" evidence="18">
    <location>
        <begin position="110"/>
        <end position="146"/>
    </location>
</feature>
<feature type="region of interest" description="Disordered" evidence="18">
    <location>
        <begin position="772"/>
        <end position="808"/>
    </location>
</feature>
<dbReference type="GO" id="GO:0005743">
    <property type="term" value="C:mitochondrial inner membrane"/>
    <property type="evidence" value="ECO:0007669"/>
    <property type="project" value="UniProtKB-SubCell"/>
</dbReference>
<keyword evidence="8" id="KW-0949">S-adenosyl-L-methionine</keyword>
<keyword evidence="7" id="KW-0808">Transferase</keyword>
<feature type="region of interest" description="Disordered" evidence="18">
    <location>
        <begin position="275"/>
        <end position="298"/>
    </location>
</feature>
<evidence type="ECO:0000259" key="19">
    <source>
        <dbReference type="PROSITE" id="PS50280"/>
    </source>
</evidence>
<dbReference type="Gene3D" id="2.170.270.10">
    <property type="entry name" value="SET domain"/>
    <property type="match status" value="1"/>
</dbReference>
<keyword evidence="15" id="KW-0539">Nucleus</keyword>
<keyword evidence="10" id="KW-0677">Repeat</keyword>
<dbReference type="PROSITE" id="PS50868">
    <property type="entry name" value="POST_SET"/>
    <property type="match status" value="1"/>
</dbReference>
<keyword evidence="5" id="KW-0158">Chromosome</keyword>
<dbReference type="InterPro" id="IPR001214">
    <property type="entry name" value="SET_dom"/>
</dbReference>
<proteinExistence type="predicted"/>
<feature type="compositionally biased region" description="Polar residues" evidence="18">
    <location>
        <begin position="42"/>
        <end position="55"/>
    </location>
</feature>
<evidence type="ECO:0000256" key="14">
    <source>
        <dbReference type="ARBA" id="ARBA00023136"/>
    </source>
</evidence>
<dbReference type="Proteomes" id="UP000664132">
    <property type="component" value="Unassembled WGS sequence"/>
</dbReference>
<dbReference type="InterPro" id="IPR002067">
    <property type="entry name" value="MCP"/>
</dbReference>
<dbReference type="PANTHER" id="PTHR45829:SF4">
    <property type="entry name" value="MITOCHONDRIAL CARRIER PROTEIN RIM2"/>
    <property type="match status" value="1"/>
</dbReference>
<feature type="repeat" description="Solcar" evidence="17">
    <location>
        <begin position="822"/>
        <end position="933"/>
    </location>
</feature>
<keyword evidence="12" id="KW-1133">Transmembrane helix</keyword>
<comment type="catalytic activity">
    <reaction evidence="16">
        <text>5-methyl-UTP(out) + UTP(in) = 5-methyl-UTP(in) + UTP(out)</text>
        <dbReference type="Rhea" id="RHEA:73523"/>
        <dbReference type="ChEBI" id="CHEBI:46398"/>
        <dbReference type="ChEBI" id="CHEBI:63527"/>
    </reaction>
</comment>
<evidence type="ECO:0000256" key="9">
    <source>
        <dbReference type="ARBA" id="ARBA00022692"/>
    </source>
</evidence>
<evidence type="ECO:0000256" key="2">
    <source>
        <dbReference type="ARBA" id="ARBA00004286"/>
    </source>
</evidence>
<evidence type="ECO:0000256" key="1">
    <source>
        <dbReference type="ARBA" id="ARBA00004123"/>
    </source>
</evidence>
<evidence type="ECO:0000256" key="8">
    <source>
        <dbReference type="ARBA" id="ARBA00022691"/>
    </source>
</evidence>
<dbReference type="GO" id="GO:0042054">
    <property type="term" value="F:histone methyltransferase activity"/>
    <property type="evidence" value="ECO:0007669"/>
    <property type="project" value="InterPro"/>
</dbReference>
<evidence type="ECO:0000313" key="22">
    <source>
        <dbReference type="EMBL" id="KAG4419249.1"/>
    </source>
</evidence>
<evidence type="ECO:0000256" key="6">
    <source>
        <dbReference type="ARBA" id="ARBA00022603"/>
    </source>
</evidence>
<dbReference type="InterPro" id="IPR023395">
    <property type="entry name" value="MCP_dom_sf"/>
</dbReference>
<dbReference type="PRINTS" id="PR00926">
    <property type="entry name" value="MITOCARRIER"/>
</dbReference>
<feature type="region of interest" description="Disordered" evidence="18">
    <location>
        <begin position="171"/>
        <end position="207"/>
    </location>
</feature>
<dbReference type="Pfam" id="PF00153">
    <property type="entry name" value="Mito_carr"/>
    <property type="match status" value="3"/>
</dbReference>
<feature type="region of interest" description="Disordered" evidence="18">
    <location>
        <begin position="42"/>
        <end position="63"/>
    </location>
</feature>
<evidence type="ECO:0000256" key="13">
    <source>
        <dbReference type="ARBA" id="ARBA00023128"/>
    </source>
</evidence>
<dbReference type="PROSITE" id="PS50280">
    <property type="entry name" value="SET"/>
    <property type="match status" value="1"/>
</dbReference>
<feature type="domain" description="SET" evidence="19">
    <location>
        <begin position="477"/>
        <end position="593"/>
    </location>
</feature>
<dbReference type="InterPro" id="IPR049562">
    <property type="entry name" value="SLC25A33/36-like"/>
</dbReference>
<dbReference type="GO" id="GO:0032259">
    <property type="term" value="P:methylation"/>
    <property type="evidence" value="ECO:0007669"/>
    <property type="project" value="UniProtKB-KW"/>
</dbReference>
<dbReference type="SUPFAM" id="SSF103506">
    <property type="entry name" value="Mitochondrial carrier"/>
    <property type="match status" value="1"/>
</dbReference>
<dbReference type="SUPFAM" id="SSF82199">
    <property type="entry name" value="SET domain"/>
    <property type="match status" value="1"/>
</dbReference>
<dbReference type="GO" id="GO:0005634">
    <property type="term" value="C:nucleus"/>
    <property type="evidence" value="ECO:0007669"/>
    <property type="project" value="UniProtKB-SubCell"/>
</dbReference>
<keyword evidence="4" id="KW-0813">Transport</keyword>
<dbReference type="GO" id="GO:1990519">
    <property type="term" value="P:pyrimidine nucleotide import into mitochondrion"/>
    <property type="evidence" value="ECO:0007669"/>
    <property type="project" value="TreeGrafter"/>
</dbReference>
<feature type="compositionally biased region" description="Polar residues" evidence="18">
    <location>
        <begin position="175"/>
        <end position="185"/>
    </location>
</feature>
<evidence type="ECO:0000256" key="3">
    <source>
        <dbReference type="ARBA" id="ARBA00004448"/>
    </source>
</evidence>
<dbReference type="FunFam" id="1.50.40.10:FF:000088">
    <property type="entry name" value="Mitochondrial carrier protein RIM2"/>
    <property type="match status" value="1"/>
</dbReference>
<dbReference type="GO" id="GO:0015218">
    <property type="term" value="F:pyrimidine nucleotide transmembrane transporter activity"/>
    <property type="evidence" value="ECO:0007669"/>
    <property type="project" value="InterPro"/>
</dbReference>
<evidence type="ECO:0000259" key="21">
    <source>
        <dbReference type="PROSITE" id="PS51215"/>
    </source>
</evidence>
<feature type="domain" description="Post-SET" evidence="20">
    <location>
        <begin position="601"/>
        <end position="617"/>
    </location>
</feature>
<keyword evidence="6" id="KW-0489">Methyltransferase</keyword>
<evidence type="ECO:0000259" key="20">
    <source>
        <dbReference type="PROSITE" id="PS50868"/>
    </source>
</evidence>
<evidence type="ECO:0000256" key="18">
    <source>
        <dbReference type="SAM" id="MobiDB-lite"/>
    </source>
</evidence>
<dbReference type="InterPro" id="IPR006560">
    <property type="entry name" value="AWS_dom"/>
</dbReference>
<evidence type="ECO:0000256" key="10">
    <source>
        <dbReference type="ARBA" id="ARBA00022737"/>
    </source>
</evidence>
<dbReference type="InterPro" id="IPR046341">
    <property type="entry name" value="SET_dom_sf"/>
</dbReference>
<feature type="repeat" description="Solcar" evidence="17">
    <location>
        <begin position="943"/>
        <end position="1037"/>
    </location>
</feature>
<dbReference type="FunFam" id="1.50.40.10:FF:000079">
    <property type="entry name" value="Mitochondrial carrier protein RIM2"/>
    <property type="match status" value="1"/>
</dbReference>
<name>A0A8H7WAX6_9HELO</name>
<evidence type="ECO:0000256" key="16">
    <source>
        <dbReference type="ARBA" id="ARBA00093195"/>
    </source>
</evidence>
<dbReference type="SMART" id="SM00317">
    <property type="entry name" value="SET"/>
    <property type="match status" value="1"/>
</dbReference>
<dbReference type="PANTHER" id="PTHR45829">
    <property type="entry name" value="MITOCHONDRIAL CARRIER PROTEIN RIM2"/>
    <property type="match status" value="1"/>
</dbReference>
<evidence type="ECO:0000256" key="17">
    <source>
        <dbReference type="PROSITE-ProRule" id="PRU00282"/>
    </source>
</evidence>
<keyword evidence="14 17" id="KW-0472">Membrane</keyword>
<reference evidence="22" key="1">
    <citation type="submission" date="2021-02" db="EMBL/GenBank/DDBJ databases">
        <title>Genome sequence Cadophora malorum strain M34.</title>
        <authorList>
            <person name="Stefanovic E."/>
            <person name="Vu D."/>
            <person name="Scully C."/>
            <person name="Dijksterhuis J."/>
            <person name="Roader J."/>
            <person name="Houbraken J."/>
        </authorList>
    </citation>
    <scope>NUCLEOTIDE SEQUENCE</scope>
    <source>
        <strain evidence="22">M34</strain>
    </source>
</reference>
<feature type="domain" description="AWS" evidence="21">
    <location>
        <begin position="419"/>
        <end position="466"/>
    </location>
</feature>
<dbReference type="Pfam" id="PF00856">
    <property type="entry name" value="SET"/>
    <property type="match status" value="1"/>
</dbReference>
<keyword evidence="11" id="KW-0999">Mitochondrion inner membrane</keyword>
<keyword evidence="13" id="KW-0496">Mitochondrion</keyword>
<dbReference type="GO" id="GO:0005694">
    <property type="term" value="C:chromosome"/>
    <property type="evidence" value="ECO:0007669"/>
    <property type="project" value="UniProtKB-SubCell"/>
</dbReference>
<evidence type="ECO:0000256" key="11">
    <source>
        <dbReference type="ARBA" id="ARBA00022792"/>
    </source>
</evidence>
<evidence type="ECO:0000256" key="5">
    <source>
        <dbReference type="ARBA" id="ARBA00022454"/>
    </source>
</evidence>
<keyword evidence="9 17" id="KW-0812">Transmembrane</keyword>